<dbReference type="EMBL" id="JANPWB010000009">
    <property type="protein sequence ID" value="KAJ1155075.1"/>
    <property type="molecule type" value="Genomic_DNA"/>
</dbReference>
<keyword evidence="3" id="KW-1185">Reference proteome</keyword>
<feature type="compositionally biased region" description="Acidic residues" evidence="1">
    <location>
        <begin position="59"/>
        <end position="70"/>
    </location>
</feature>
<protein>
    <submittedName>
        <fullName evidence="2">Uncharacterized protein</fullName>
    </submittedName>
</protein>
<feature type="region of interest" description="Disordered" evidence="1">
    <location>
        <begin position="32"/>
        <end position="80"/>
    </location>
</feature>
<organism evidence="2 3">
    <name type="scientific">Pleurodeles waltl</name>
    <name type="common">Iberian ribbed newt</name>
    <dbReference type="NCBI Taxonomy" id="8319"/>
    <lineage>
        <taxon>Eukaryota</taxon>
        <taxon>Metazoa</taxon>
        <taxon>Chordata</taxon>
        <taxon>Craniata</taxon>
        <taxon>Vertebrata</taxon>
        <taxon>Euteleostomi</taxon>
        <taxon>Amphibia</taxon>
        <taxon>Batrachia</taxon>
        <taxon>Caudata</taxon>
        <taxon>Salamandroidea</taxon>
        <taxon>Salamandridae</taxon>
        <taxon>Pleurodelinae</taxon>
        <taxon>Pleurodeles</taxon>
    </lineage>
</organism>
<evidence type="ECO:0000313" key="2">
    <source>
        <dbReference type="EMBL" id="KAJ1155075.1"/>
    </source>
</evidence>
<name>A0AAV7RVY1_PLEWA</name>
<evidence type="ECO:0000313" key="3">
    <source>
        <dbReference type="Proteomes" id="UP001066276"/>
    </source>
</evidence>
<dbReference type="AlphaFoldDB" id="A0AAV7RVY1"/>
<feature type="compositionally biased region" description="Basic and acidic residues" evidence="1">
    <location>
        <begin position="32"/>
        <end position="58"/>
    </location>
</feature>
<accession>A0AAV7RVY1</accession>
<reference evidence="2" key="1">
    <citation type="journal article" date="2022" name="bioRxiv">
        <title>Sequencing and chromosome-scale assembly of the giantPleurodeles waltlgenome.</title>
        <authorList>
            <person name="Brown T."/>
            <person name="Elewa A."/>
            <person name="Iarovenko S."/>
            <person name="Subramanian E."/>
            <person name="Araus A.J."/>
            <person name="Petzold A."/>
            <person name="Susuki M."/>
            <person name="Suzuki K.-i.T."/>
            <person name="Hayashi T."/>
            <person name="Toyoda A."/>
            <person name="Oliveira C."/>
            <person name="Osipova E."/>
            <person name="Leigh N.D."/>
            <person name="Simon A."/>
            <person name="Yun M.H."/>
        </authorList>
    </citation>
    <scope>NUCLEOTIDE SEQUENCE</scope>
    <source>
        <strain evidence="2">20211129_DDA</strain>
        <tissue evidence="2">Liver</tissue>
    </source>
</reference>
<proteinExistence type="predicted"/>
<feature type="compositionally biased region" description="Basic and acidic residues" evidence="1">
    <location>
        <begin position="71"/>
        <end position="80"/>
    </location>
</feature>
<evidence type="ECO:0000256" key="1">
    <source>
        <dbReference type="SAM" id="MobiDB-lite"/>
    </source>
</evidence>
<comment type="caution">
    <text evidence="2">The sequence shown here is derived from an EMBL/GenBank/DDBJ whole genome shotgun (WGS) entry which is preliminary data.</text>
</comment>
<gene>
    <name evidence="2" type="ORF">NDU88_007811</name>
</gene>
<dbReference type="Proteomes" id="UP001066276">
    <property type="component" value="Chromosome 5"/>
</dbReference>
<sequence length="80" mass="9771">MHLVIIHLFYLGYNYNWNDTRVSYTEQWINREVHPPQEEKETPPREEKETPQEQKETLQEEEEKPDEAQEDRDGRAEGER</sequence>